<feature type="chain" id="PRO_5003504238" description="DUF4198 domain-containing protein" evidence="1">
    <location>
        <begin position="23"/>
        <end position="270"/>
    </location>
</feature>
<dbReference type="Proteomes" id="UP000005870">
    <property type="component" value="Chromosome"/>
</dbReference>
<dbReference type="AlphaFoldDB" id="G7UQS0"/>
<dbReference type="Pfam" id="PF10670">
    <property type="entry name" value="DUF4198"/>
    <property type="match status" value="1"/>
</dbReference>
<keyword evidence="3" id="KW-1185">Reference proteome</keyword>
<feature type="signal peptide" evidence="1">
    <location>
        <begin position="1"/>
        <end position="22"/>
    </location>
</feature>
<evidence type="ECO:0000256" key="1">
    <source>
        <dbReference type="SAM" id="SignalP"/>
    </source>
</evidence>
<gene>
    <name evidence="2" type="ordered locus">DSC_05755</name>
</gene>
<dbReference type="STRING" id="1045855.DSC_05755"/>
<reference evidence="2 3" key="1">
    <citation type="journal article" date="2012" name="J. Bacteriol.">
        <title>Complete Genome Sequence of the BTEX-Degrading Bacterium Pseudoxanthomonas spadix BD-a59.</title>
        <authorList>
            <person name="Lee S.H."/>
            <person name="Jin H.M."/>
            <person name="Lee H.J."/>
            <person name="Kim J.M."/>
            <person name="Jeon C.O."/>
        </authorList>
    </citation>
    <scope>NUCLEOTIDE SEQUENCE [LARGE SCALE GENOMIC DNA]</scope>
    <source>
        <strain evidence="2 3">BD-a59</strain>
    </source>
</reference>
<evidence type="ECO:0008006" key="4">
    <source>
        <dbReference type="Google" id="ProtNLM"/>
    </source>
</evidence>
<dbReference type="OrthoDB" id="5943at2"/>
<dbReference type="HOGENOM" id="CLU_079897_0_0_6"/>
<dbReference type="InterPro" id="IPR019613">
    <property type="entry name" value="DUF4198"/>
</dbReference>
<proteinExistence type="predicted"/>
<evidence type="ECO:0000313" key="2">
    <source>
        <dbReference type="EMBL" id="AER55802.1"/>
    </source>
</evidence>
<protein>
    <recommendedName>
        <fullName evidence="4">DUF4198 domain-containing protein</fullName>
    </recommendedName>
</protein>
<dbReference type="RefSeq" id="WP_014159979.1">
    <property type="nucleotide sequence ID" value="NC_016147.2"/>
</dbReference>
<dbReference type="KEGG" id="psd:DSC_05755"/>
<keyword evidence="1" id="KW-0732">Signal</keyword>
<evidence type="ECO:0000313" key="3">
    <source>
        <dbReference type="Proteomes" id="UP000005870"/>
    </source>
</evidence>
<name>G7UQS0_PSEUP</name>
<dbReference type="eggNOG" id="COG5266">
    <property type="taxonomic scope" value="Bacteria"/>
</dbReference>
<dbReference type="EMBL" id="CP003093">
    <property type="protein sequence ID" value="AER55802.1"/>
    <property type="molecule type" value="Genomic_DNA"/>
</dbReference>
<organism evidence="2 3">
    <name type="scientific">Pseudoxanthomonas spadix (strain BD-a59)</name>
    <dbReference type="NCBI Taxonomy" id="1045855"/>
    <lineage>
        <taxon>Bacteria</taxon>
        <taxon>Pseudomonadati</taxon>
        <taxon>Pseudomonadota</taxon>
        <taxon>Gammaproteobacteria</taxon>
        <taxon>Lysobacterales</taxon>
        <taxon>Lysobacteraceae</taxon>
        <taxon>Pseudoxanthomonas</taxon>
    </lineage>
</organism>
<accession>G7UQS0</accession>
<sequence length="270" mass="29283">MKRSLILMLALATATASFSAAAHKMWLLPSGTTFSGAEPWLTVDAAVSNELFHFDHMPLGLDELTITAPDGSPVQVQNAATGKYRSVFDVALTQEGSYRVAIASDGLLAAWEDQDGQRKRWRGTPADFAAKVPRDARNLQVWQNAMRVETFATHGAPTTTALKPTGVGLELVPVTHPNDLFAGEAASFRLVLDGKPAANLEVSVIRGDTRYRNAQEEIKVSTDAQGTFSVTWPQPGMYWLNASAEDAKTSLPQASQRRLSYVATLEVLPQ</sequence>